<feature type="region of interest" description="Disordered" evidence="1">
    <location>
        <begin position="100"/>
        <end position="131"/>
    </location>
</feature>
<dbReference type="Proteomes" id="UP001153069">
    <property type="component" value="Unassembled WGS sequence"/>
</dbReference>
<keyword evidence="3" id="KW-1185">Reference proteome</keyword>
<name>A0A9N8DQJ9_9STRA</name>
<comment type="caution">
    <text evidence="2">The sequence shown here is derived from an EMBL/GenBank/DDBJ whole genome shotgun (WGS) entry which is preliminary data.</text>
</comment>
<sequence length="142" mass="15367">MTIFPLNALVQLYNLSLIQEAGKGVATSVALELDRRARNVMALELDKQAKTALFGAANADSMEVGALFKQALLDGINKKAYDFGDITKNLLASFESCETPKTNWSGRPQERSHGLGSQVGKGTRGSGPGAQRKYRRGRVIIL</sequence>
<feature type="compositionally biased region" description="Gly residues" evidence="1">
    <location>
        <begin position="117"/>
        <end position="128"/>
    </location>
</feature>
<reference evidence="2" key="1">
    <citation type="submission" date="2020-06" db="EMBL/GenBank/DDBJ databases">
        <authorList>
            <consortium name="Plant Systems Biology data submission"/>
        </authorList>
    </citation>
    <scope>NUCLEOTIDE SEQUENCE</scope>
    <source>
        <strain evidence="2">D6</strain>
    </source>
</reference>
<gene>
    <name evidence="2" type="ORF">SEMRO_283_G107830.1</name>
</gene>
<accession>A0A9N8DQJ9</accession>
<evidence type="ECO:0000313" key="2">
    <source>
        <dbReference type="EMBL" id="CAB9506902.1"/>
    </source>
</evidence>
<organism evidence="2 3">
    <name type="scientific">Seminavis robusta</name>
    <dbReference type="NCBI Taxonomy" id="568900"/>
    <lineage>
        <taxon>Eukaryota</taxon>
        <taxon>Sar</taxon>
        <taxon>Stramenopiles</taxon>
        <taxon>Ochrophyta</taxon>
        <taxon>Bacillariophyta</taxon>
        <taxon>Bacillariophyceae</taxon>
        <taxon>Bacillariophycidae</taxon>
        <taxon>Naviculales</taxon>
        <taxon>Naviculaceae</taxon>
        <taxon>Seminavis</taxon>
    </lineage>
</organism>
<evidence type="ECO:0000256" key="1">
    <source>
        <dbReference type="SAM" id="MobiDB-lite"/>
    </source>
</evidence>
<proteinExistence type="predicted"/>
<protein>
    <submittedName>
        <fullName evidence="2">Uncharacterized protein</fullName>
    </submittedName>
</protein>
<dbReference type="EMBL" id="CAICTM010000282">
    <property type="protein sequence ID" value="CAB9506902.1"/>
    <property type="molecule type" value="Genomic_DNA"/>
</dbReference>
<dbReference type="AlphaFoldDB" id="A0A9N8DQJ9"/>
<evidence type="ECO:0000313" key="3">
    <source>
        <dbReference type="Proteomes" id="UP001153069"/>
    </source>
</evidence>